<sequence>MISLSRRLFLGAALWVPIVALVALMILDWVAGNSLTPDWKQFVMIHVLSFGVPAYIAFAAWQTRALSKVAEQQVLKKILCAPLTFIPFYAAPWVIGGLGLLLFGQLAGLGLMVMWVAMLPYLLVAGYVISVLTAALYWTFYS</sequence>
<evidence type="ECO:0000256" key="1">
    <source>
        <dbReference type="SAM" id="Phobius"/>
    </source>
</evidence>
<feature type="transmembrane region" description="Helical" evidence="1">
    <location>
        <begin position="43"/>
        <end position="61"/>
    </location>
</feature>
<dbReference type="RefSeq" id="WP_239512052.1">
    <property type="nucleotide sequence ID" value="NZ_JAAAXX010000002.1"/>
</dbReference>
<feature type="transmembrane region" description="Helical" evidence="1">
    <location>
        <begin position="12"/>
        <end position="31"/>
    </location>
</feature>
<dbReference type="EMBL" id="JAAAXX010000002">
    <property type="protein sequence ID" value="KAF2389289.1"/>
    <property type="molecule type" value="Genomic_DNA"/>
</dbReference>
<reference evidence="2 3" key="1">
    <citation type="submission" date="2019-12" db="EMBL/GenBank/DDBJ databases">
        <title>Endophytic bacteria associated with Panax ginseng seedlings.</title>
        <authorList>
            <person name="Park J.M."/>
            <person name="Shin R."/>
            <person name="Jo S.H."/>
        </authorList>
    </citation>
    <scope>NUCLEOTIDE SEQUENCE [LARGE SCALE GENOMIC DNA]</scope>
    <source>
        <strain evidence="2 3">PgKB32</strain>
    </source>
</reference>
<keyword evidence="1" id="KW-0472">Membrane</keyword>
<feature type="transmembrane region" description="Helical" evidence="1">
    <location>
        <begin position="82"/>
        <end position="103"/>
    </location>
</feature>
<accession>A0A6L5BL30</accession>
<protein>
    <submittedName>
        <fullName evidence="2">Uncharacterized protein</fullName>
    </submittedName>
</protein>
<organism evidence="2 3">
    <name type="scientific">Pseudomonas frederiksbergensis</name>
    <dbReference type="NCBI Taxonomy" id="104087"/>
    <lineage>
        <taxon>Bacteria</taxon>
        <taxon>Pseudomonadati</taxon>
        <taxon>Pseudomonadota</taxon>
        <taxon>Gammaproteobacteria</taxon>
        <taxon>Pseudomonadales</taxon>
        <taxon>Pseudomonadaceae</taxon>
        <taxon>Pseudomonas</taxon>
    </lineage>
</organism>
<dbReference type="Proteomes" id="UP000475265">
    <property type="component" value="Unassembled WGS sequence"/>
</dbReference>
<dbReference type="AlphaFoldDB" id="A0A6L5BL30"/>
<keyword evidence="1" id="KW-1133">Transmembrane helix</keyword>
<gene>
    <name evidence="2" type="ORF">FX983_03728</name>
</gene>
<proteinExistence type="predicted"/>
<comment type="caution">
    <text evidence="2">The sequence shown here is derived from an EMBL/GenBank/DDBJ whole genome shotgun (WGS) entry which is preliminary data.</text>
</comment>
<keyword evidence="1" id="KW-0812">Transmembrane</keyword>
<evidence type="ECO:0000313" key="3">
    <source>
        <dbReference type="Proteomes" id="UP000475265"/>
    </source>
</evidence>
<evidence type="ECO:0000313" key="2">
    <source>
        <dbReference type="EMBL" id="KAF2389289.1"/>
    </source>
</evidence>
<name>A0A6L5BL30_9PSED</name>
<feature type="transmembrane region" description="Helical" evidence="1">
    <location>
        <begin position="115"/>
        <end position="140"/>
    </location>
</feature>